<dbReference type="Pfam" id="PF17799">
    <property type="entry name" value="RRM_Rrp7"/>
    <property type="match status" value="1"/>
</dbReference>
<dbReference type="OrthoDB" id="5390at2759"/>
<keyword evidence="6" id="KW-1185">Reference proteome</keyword>
<dbReference type="RefSeq" id="XP_012187683.1">
    <property type="nucleotide sequence ID" value="XM_012332293.1"/>
</dbReference>
<keyword evidence="2" id="KW-0694">RNA-binding</keyword>
<dbReference type="AlphaFoldDB" id="R9NZB3"/>
<dbReference type="eggNOG" id="KOG4008">
    <property type="taxonomic scope" value="Eukaryota"/>
</dbReference>
<dbReference type="GO" id="GO:0006364">
    <property type="term" value="P:rRNA processing"/>
    <property type="evidence" value="ECO:0007669"/>
    <property type="project" value="TreeGrafter"/>
</dbReference>
<dbReference type="GO" id="GO:0034456">
    <property type="term" value="C:UTP-C complex"/>
    <property type="evidence" value="ECO:0007669"/>
    <property type="project" value="TreeGrafter"/>
</dbReference>
<dbReference type="Gene3D" id="3.30.70.330">
    <property type="match status" value="1"/>
</dbReference>
<feature type="compositionally biased region" description="Acidic residues" evidence="3">
    <location>
        <begin position="125"/>
        <end position="135"/>
    </location>
</feature>
<feature type="domain" description="RRM" evidence="4">
    <location>
        <begin position="75"/>
        <end position="148"/>
    </location>
</feature>
<dbReference type="InterPro" id="IPR040446">
    <property type="entry name" value="RRP7"/>
</dbReference>
<evidence type="ECO:0000256" key="1">
    <source>
        <dbReference type="ARBA" id="ARBA00006110"/>
    </source>
</evidence>
<feature type="region of interest" description="Disordered" evidence="3">
    <location>
        <begin position="111"/>
        <end position="154"/>
    </location>
</feature>
<dbReference type="PANTHER" id="PTHR13191">
    <property type="entry name" value="RIBOSOMAL RNA PROCESSING PROTEIN 7-RELATED"/>
    <property type="match status" value="1"/>
</dbReference>
<dbReference type="GO" id="GO:0003723">
    <property type="term" value="F:RNA binding"/>
    <property type="evidence" value="ECO:0007669"/>
    <property type="project" value="UniProtKB-UniRule"/>
</dbReference>
<protein>
    <submittedName>
        <fullName evidence="5">Likely small subunit rRNA processing protein</fullName>
    </submittedName>
</protein>
<gene>
    <name evidence="5" type="ORF">PHSY_001665</name>
</gene>
<dbReference type="GO" id="GO:0032545">
    <property type="term" value="C:CURI complex"/>
    <property type="evidence" value="ECO:0007669"/>
    <property type="project" value="TreeGrafter"/>
</dbReference>
<organism evidence="5 6">
    <name type="scientific">Pseudozyma hubeiensis (strain SY62)</name>
    <name type="common">Yeast</name>
    <dbReference type="NCBI Taxonomy" id="1305764"/>
    <lineage>
        <taxon>Eukaryota</taxon>
        <taxon>Fungi</taxon>
        <taxon>Dikarya</taxon>
        <taxon>Basidiomycota</taxon>
        <taxon>Ustilaginomycotina</taxon>
        <taxon>Ustilaginomycetes</taxon>
        <taxon>Ustilaginales</taxon>
        <taxon>Ustilaginaceae</taxon>
        <taxon>Pseudozyma</taxon>
    </lineage>
</organism>
<dbReference type="GeneID" id="24106962"/>
<dbReference type="EMBL" id="DF238782">
    <property type="protein sequence ID" value="GAC94096.1"/>
    <property type="molecule type" value="Genomic_DNA"/>
</dbReference>
<feature type="region of interest" description="Disordered" evidence="3">
    <location>
        <begin position="1"/>
        <end position="22"/>
    </location>
</feature>
<evidence type="ECO:0000259" key="4">
    <source>
        <dbReference type="PROSITE" id="PS50102"/>
    </source>
</evidence>
<dbReference type="GO" id="GO:0000028">
    <property type="term" value="P:ribosomal small subunit assembly"/>
    <property type="evidence" value="ECO:0007669"/>
    <property type="project" value="TreeGrafter"/>
</dbReference>
<evidence type="ECO:0000313" key="6">
    <source>
        <dbReference type="Proteomes" id="UP000014071"/>
    </source>
</evidence>
<dbReference type="Pfam" id="PF12923">
    <property type="entry name" value="RRP7"/>
    <property type="match status" value="1"/>
</dbReference>
<dbReference type="PROSITE" id="PS50102">
    <property type="entry name" value="RRM"/>
    <property type="match status" value="1"/>
</dbReference>
<name>R9NZB3_PSEHS</name>
<dbReference type="InterPro" id="IPR024326">
    <property type="entry name" value="RRP7_C"/>
</dbReference>
<dbReference type="PANTHER" id="PTHR13191:SF0">
    <property type="entry name" value="RIBOSOMAL RNA-PROCESSING PROTEIN 7 HOMOLOG A-RELATED"/>
    <property type="match status" value="1"/>
</dbReference>
<dbReference type="InterPro" id="IPR040447">
    <property type="entry name" value="RRM_Rrp7"/>
</dbReference>
<dbReference type="Gene3D" id="6.10.250.1770">
    <property type="match status" value="1"/>
</dbReference>
<evidence type="ECO:0000256" key="3">
    <source>
        <dbReference type="SAM" id="MobiDB-lite"/>
    </source>
</evidence>
<dbReference type="InterPro" id="IPR012677">
    <property type="entry name" value="Nucleotide-bd_a/b_plait_sf"/>
</dbReference>
<dbReference type="HOGENOM" id="CLU_036234_0_0_1"/>
<feature type="compositionally biased region" description="Low complexity" evidence="3">
    <location>
        <begin position="8"/>
        <end position="17"/>
    </location>
</feature>
<evidence type="ECO:0000256" key="2">
    <source>
        <dbReference type="PROSITE-ProRule" id="PRU00176"/>
    </source>
</evidence>
<accession>R9NZB3</accession>
<sequence>MAKKSRTDTAAASSSSSRAKDAKSTAISLSNGFVAVPLNIVKQDVTHWIYVRKHTAASGSASSSSKKVEALPADRTLFVANLPVDATEEGVRGMFGKVGGVSMVKFRRQSVVEEEDEREERGVGEESDEDVEGEEEEHHQISTSTGKKGKKKVTKTKVPQIIPLPPMDARLATGNALLSTASSAHIVFLDPTSLQRAFDLITTKPPKYTPSSSSPTGLSHLLSTYTLSRPPLPDIAAFSNSVISLYNYRRAHPLPRRIGVRGVTLGPSGELLDEDGFIIVQRTPGGGGKYGRAGAPADAGGSVGVAKHGFKENDKKKSTGLEDFYRFQMRERKREELAGLRRRFEEDKAKVERLKSGRRFKPY</sequence>
<dbReference type="Proteomes" id="UP000014071">
    <property type="component" value="Unassembled WGS sequence"/>
</dbReference>
<evidence type="ECO:0000313" key="5">
    <source>
        <dbReference type="EMBL" id="GAC94096.1"/>
    </source>
</evidence>
<dbReference type="InterPro" id="IPR000504">
    <property type="entry name" value="RRM_dom"/>
</dbReference>
<comment type="similarity">
    <text evidence="1">Belongs to the RRP7 family.</text>
</comment>
<dbReference type="InterPro" id="IPR035979">
    <property type="entry name" value="RBD_domain_sf"/>
</dbReference>
<dbReference type="CDD" id="cd12950">
    <property type="entry name" value="RRP7_Rrp7p"/>
    <property type="match status" value="1"/>
</dbReference>
<dbReference type="STRING" id="1305764.R9NZB3"/>
<dbReference type="SUPFAM" id="SSF54928">
    <property type="entry name" value="RNA-binding domain, RBD"/>
    <property type="match status" value="1"/>
</dbReference>
<reference evidence="6" key="1">
    <citation type="journal article" date="2013" name="Genome Announc.">
        <title>Draft genome sequence of the basidiomycetous yeast-like fungus Pseudozyma hubeiensis SY62, which produces an abundant amount of the biosurfactant mannosylerythritol lipids.</title>
        <authorList>
            <person name="Konishi M."/>
            <person name="Hatada Y."/>
            <person name="Horiuchi J."/>
        </authorList>
    </citation>
    <scope>NUCLEOTIDE SEQUENCE [LARGE SCALE GENOMIC DNA]</scope>
    <source>
        <strain evidence="6">SY62</strain>
    </source>
</reference>
<proteinExistence type="inferred from homology"/>